<evidence type="ECO:0000313" key="10">
    <source>
        <dbReference type="EMBL" id="MPL93369.1"/>
    </source>
</evidence>
<evidence type="ECO:0000256" key="4">
    <source>
        <dbReference type="ARBA" id="ARBA00022691"/>
    </source>
</evidence>
<evidence type="ECO:0000256" key="3">
    <source>
        <dbReference type="ARBA" id="ARBA00022679"/>
    </source>
</evidence>
<dbReference type="InterPro" id="IPR011639">
    <property type="entry name" value="MethylTrfase_TaqI-like_dom"/>
</dbReference>
<dbReference type="InterPro" id="IPR029063">
    <property type="entry name" value="SAM-dependent_MTases_sf"/>
</dbReference>
<dbReference type="Pfam" id="PF12950">
    <property type="entry name" value="TaqI_C"/>
    <property type="match status" value="1"/>
</dbReference>
<dbReference type="PANTHER" id="PTHR33841:SF1">
    <property type="entry name" value="DNA METHYLTRANSFERASE A"/>
    <property type="match status" value="1"/>
</dbReference>
<comment type="caution">
    <text evidence="10">The sequence shown here is derived from an EMBL/GenBank/DDBJ whole genome shotgun (WGS) entry which is preliminary data.</text>
</comment>
<dbReference type="GO" id="GO:0009007">
    <property type="term" value="F:site-specific DNA-methyltransferase (adenine-specific) activity"/>
    <property type="evidence" value="ECO:0007669"/>
    <property type="project" value="UniProtKB-EC"/>
</dbReference>
<sequence>MKELKNMIQELVNNISENRIQNFIRSKNSAYKEVTEDYSYKLTDDRFSDLKKLGYIDYADSDSLLVFSCKYNDDLSSRSSKKMQFEIAKNLLKEDFKDGAVFVFYDNAGRFRFSFIRKNYGDKEQKFTPWKRYTYFVDKTNQTNKTFKDCIGNASFTSLEKIQEGFSLEPLSIEFFDKYKEIYGKFVGYITGKYYKKKSSKNWEEVDYADHEPDFIQFKREFNSNNKQVRDYVKKLLARLVFLKFIEKKGWLGVIEETKEIEPNFLENVFKNSSYQDDFLDKVLEEVIFESLNNPIGNTNKCEGLKKYYFPYLNGGLFEKDELDKQSIRFPKGYFEELFAFFNQYNFTIDENDPNDAEVSVDPEMLGHIFENLLEDNKDKGAFYTPKEIVHYMCQESLIEYLCTSLNFDTDNEKDLITELVKTKEINKDLKGNLIEVEKALEKVKICDPAIGSGAFPMGLLQEIFTIKQSIYYNRHNTLDNFPAGEEKLKIIQNNIYGVDIEQGAVDIARLRFWLSLVVEETKATPLPNLDYKIMCGNSLISRYPLDMPLKNVFDQYNKGKKPEEKLSLRKYKDLVNSYTDTHLGKDVFKAMIEQIKTTFKTSLKNKDIIDRQKKEAIVFDYEKLDLLGTRKADIDKAGYKKAKLELQKLIQAEEDVKNNKIYENSFEWRFEFPDLLDEEGNFQGFNIVIGNPPYLRIQGIRDNNILLADAICKQYSAATGSFDLYAIFTEMAIKIIKSEGIVNYIMPIKWTNSAFGLGLREIISKNNSAYKIINFGAYQVFNASTYTGIQFFKHNTNDLEYYELDRSLCSNYELGNYLGSLSKEIAVNISSSKLNSNPWVLTTGLKGDILSKIDRNQRKIKDVFEKIFQGLATSKDDVYFLYDCRIENEFVIGFSKYENKEIVIEREFVKPLLKGEDVHRYDELKANKYVIFPYKILNNKATLYTEKEIHYLYPKAYEYLKTCEDTLRNREKGRLKDDEYWYRYIYPKNLISFDYEKLVAPDISLGGNFAYDEKGKYYHTTTIYGYIKKEGVKESYKFWMALLNSKLCWFYLLNTGTTLANGYFRFKPDYINPFPIPNCIDNESKIIFLVDEIQKQKKIDNTYDTSELENEIDRMVYELYDLNEDEIAIVEGRV</sequence>
<keyword evidence="4" id="KW-0949">S-adenosyl-L-methionine</keyword>
<evidence type="ECO:0000259" key="8">
    <source>
        <dbReference type="Pfam" id="PF07669"/>
    </source>
</evidence>
<dbReference type="GO" id="GO:0009307">
    <property type="term" value="P:DNA restriction-modification system"/>
    <property type="evidence" value="ECO:0007669"/>
    <property type="project" value="UniProtKB-KW"/>
</dbReference>
<evidence type="ECO:0000256" key="5">
    <source>
        <dbReference type="ARBA" id="ARBA00022747"/>
    </source>
</evidence>
<dbReference type="PROSITE" id="PS00092">
    <property type="entry name" value="N6_MTASE"/>
    <property type="match status" value="1"/>
</dbReference>
<dbReference type="GO" id="GO:0003677">
    <property type="term" value="F:DNA binding"/>
    <property type="evidence" value="ECO:0007669"/>
    <property type="project" value="UniProtKB-KW"/>
</dbReference>
<name>A0A644VPQ0_9ZZZZ</name>
<dbReference type="InterPro" id="IPR050953">
    <property type="entry name" value="N4_N6_ade-DNA_methylase"/>
</dbReference>
<feature type="domain" description="Type II methyltransferase M.TaqI-like" evidence="8">
    <location>
        <begin position="494"/>
        <end position="782"/>
    </location>
</feature>
<dbReference type="EC" id="2.1.1.72" evidence="1"/>
<keyword evidence="3" id="KW-0808">Transferase</keyword>
<evidence type="ECO:0000259" key="9">
    <source>
        <dbReference type="Pfam" id="PF12950"/>
    </source>
</evidence>
<dbReference type="EMBL" id="VSSQ01000390">
    <property type="protein sequence ID" value="MPL93369.1"/>
    <property type="molecule type" value="Genomic_DNA"/>
</dbReference>
<dbReference type="InterPro" id="IPR025931">
    <property type="entry name" value="TaqI_C"/>
</dbReference>
<dbReference type="Gene3D" id="3.40.50.150">
    <property type="entry name" value="Vaccinia Virus protein VP39"/>
    <property type="match status" value="2"/>
</dbReference>
<dbReference type="GO" id="GO:0032259">
    <property type="term" value="P:methylation"/>
    <property type="evidence" value="ECO:0007669"/>
    <property type="project" value="UniProtKB-KW"/>
</dbReference>
<evidence type="ECO:0000256" key="2">
    <source>
        <dbReference type="ARBA" id="ARBA00022603"/>
    </source>
</evidence>
<keyword evidence="6" id="KW-0238">DNA-binding</keyword>
<keyword evidence="5" id="KW-0680">Restriction system</keyword>
<evidence type="ECO:0000256" key="7">
    <source>
        <dbReference type="ARBA" id="ARBA00047942"/>
    </source>
</evidence>
<keyword evidence="2" id="KW-0489">Methyltransferase</keyword>
<proteinExistence type="predicted"/>
<dbReference type="Pfam" id="PF07669">
    <property type="entry name" value="Eco57I"/>
    <property type="match status" value="1"/>
</dbReference>
<gene>
    <name evidence="10" type="ORF">SDC9_39495</name>
</gene>
<reference evidence="10" key="1">
    <citation type="submission" date="2019-08" db="EMBL/GenBank/DDBJ databases">
        <authorList>
            <person name="Kucharzyk K."/>
            <person name="Murdoch R.W."/>
            <person name="Higgins S."/>
            <person name="Loffler F."/>
        </authorList>
    </citation>
    <scope>NUCLEOTIDE SEQUENCE</scope>
</reference>
<dbReference type="SUPFAM" id="SSF53335">
    <property type="entry name" value="S-adenosyl-L-methionine-dependent methyltransferases"/>
    <property type="match status" value="1"/>
</dbReference>
<organism evidence="10">
    <name type="scientific">bioreactor metagenome</name>
    <dbReference type="NCBI Taxonomy" id="1076179"/>
    <lineage>
        <taxon>unclassified sequences</taxon>
        <taxon>metagenomes</taxon>
        <taxon>ecological metagenomes</taxon>
    </lineage>
</organism>
<protein>
    <recommendedName>
        <fullName evidence="1">site-specific DNA-methyltransferase (adenine-specific)</fullName>
        <ecNumber evidence="1">2.1.1.72</ecNumber>
    </recommendedName>
</protein>
<feature type="domain" description="TaqI-like C-terminal specificity" evidence="9">
    <location>
        <begin position="911"/>
        <end position="1077"/>
    </location>
</feature>
<evidence type="ECO:0000256" key="6">
    <source>
        <dbReference type="ARBA" id="ARBA00023125"/>
    </source>
</evidence>
<dbReference type="AlphaFoldDB" id="A0A644VPQ0"/>
<dbReference type="PANTHER" id="PTHR33841">
    <property type="entry name" value="DNA METHYLTRANSFERASE YEEA-RELATED"/>
    <property type="match status" value="1"/>
</dbReference>
<accession>A0A644VPQ0</accession>
<dbReference type="InterPro" id="IPR002052">
    <property type="entry name" value="DNA_methylase_N6_adenine_CS"/>
</dbReference>
<dbReference type="PRINTS" id="PR00507">
    <property type="entry name" value="N12N6MTFRASE"/>
</dbReference>
<comment type="catalytic activity">
    <reaction evidence="7">
        <text>a 2'-deoxyadenosine in DNA + S-adenosyl-L-methionine = an N(6)-methyl-2'-deoxyadenosine in DNA + S-adenosyl-L-homocysteine + H(+)</text>
        <dbReference type="Rhea" id="RHEA:15197"/>
        <dbReference type="Rhea" id="RHEA-COMP:12418"/>
        <dbReference type="Rhea" id="RHEA-COMP:12419"/>
        <dbReference type="ChEBI" id="CHEBI:15378"/>
        <dbReference type="ChEBI" id="CHEBI:57856"/>
        <dbReference type="ChEBI" id="CHEBI:59789"/>
        <dbReference type="ChEBI" id="CHEBI:90615"/>
        <dbReference type="ChEBI" id="CHEBI:90616"/>
        <dbReference type="EC" id="2.1.1.72"/>
    </reaction>
</comment>
<evidence type="ECO:0000256" key="1">
    <source>
        <dbReference type="ARBA" id="ARBA00011900"/>
    </source>
</evidence>